<keyword evidence="7 8" id="KW-0411">Iron-sulfur</keyword>
<dbReference type="GO" id="GO:0051539">
    <property type="term" value="F:4 iron, 4 sulfur cluster binding"/>
    <property type="evidence" value="ECO:0007669"/>
    <property type="project" value="UniProtKB-UniRule"/>
</dbReference>
<dbReference type="GO" id="GO:0016226">
    <property type="term" value="P:iron-sulfur cluster assembly"/>
    <property type="evidence" value="ECO:0007669"/>
    <property type="project" value="UniProtKB-UniRule"/>
</dbReference>
<comment type="subcellular location">
    <subcellularLocation>
        <location evidence="8">Cytoplasm</location>
    </subcellularLocation>
</comment>
<reference evidence="9" key="1">
    <citation type="submission" date="2019-05" db="EMBL/GenBank/DDBJ databases">
        <title>Annotation for the trematode Fasciolopsis buski.</title>
        <authorList>
            <person name="Choi Y.-J."/>
        </authorList>
    </citation>
    <scope>NUCLEOTIDE SEQUENCE</scope>
    <source>
        <strain evidence="9">HT</strain>
        <tissue evidence="9">Whole worm</tissue>
    </source>
</reference>
<dbReference type="InterPro" id="IPR019591">
    <property type="entry name" value="Mrp/NBP35_ATP-bd"/>
</dbReference>
<dbReference type="GO" id="GO:0046872">
    <property type="term" value="F:metal ion binding"/>
    <property type="evidence" value="ECO:0007669"/>
    <property type="project" value="UniProtKB-KW"/>
</dbReference>
<feature type="binding site" evidence="8">
    <location>
        <position position="262"/>
    </location>
    <ligand>
        <name>[4Fe-4S] cluster</name>
        <dbReference type="ChEBI" id="CHEBI:49883"/>
        <label>2</label>
        <note>ligand shared with heterodimeric partner</note>
    </ligand>
</feature>
<feature type="binding site" evidence="8">
    <location>
        <position position="35"/>
    </location>
    <ligand>
        <name>[4Fe-4S] cluster</name>
        <dbReference type="ChEBI" id="CHEBI:49883"/>
        <label>1</label>
    </ligand>
</feature>
<accession>A0A8E0VG54</accession>
<evidence type="ECO:0000256" key="2">
    <source>
        <dbReference type="ARBA" id="ARBA00022490"/>
    </source>
</evidence>
<evidence type="ECO:0000256" key="4">
    <source>
        <dbReference type="ARBA" id="ARBA00022741"/>
    </source>
</evidence>
<feature type="binding site" evidence="8">
    <location>
        <position position="265"/>
    </location>
    <ligand>
        <name>[4Fe-4S] cluster</name>
        <dbReference type="ChEBI" id="CHEBI:49883"/>
        <label>2</label>
        <note>ligand shared with heterodimeric partner</note>
    </ligand>
</feature>
<feature type="binding site" evidence="8">
    <location>
        <begin position="71"/>
        <end position="78"/>
    </location>
    <ligand>
        <name>ATP</name>
        <dbReference type="ChEBI" id="CHEBI:30616"/>
    </ligand>
</feature>
<dbReference type="GO" id="GO:0140663">
    <property type="term" value="F:ATP-dependent FeS chaperone activity"/>
    <property type="evidence" value="ECO:0007669"/>
    <property type="project" value="InterPro"/>
</dbReference>
<dbReference type="Proteomes" id="UP000728185">
    <property type="component" value="Unassembled WGS sequence"/>
</dbReference>
<gene>
    <name evidence="9" type="ORF">FBUS_05805</name>
</gene>
<evidence type="ECO:0000256" key="1">
    <source>
        <dbReference type="ARBA" id="ARBA00022485"/>
    </source>
</evidence>
<comment type="similarity">
    <text evidence="8">Belongs to the Mrp/NBP35 ATP-binding proteins family. NUBP1/NBP35 subfamily.</text>
</comment>
<dbReference type="Gene3D" id="3.40.50.300">
    <property type="entry name" value="P-loop containing nucleotide triphosphate hydrolases"/>
    <property type="match status" value="1"/>
</dbReference>
<dbReference type="SUPFAM" id="SSF52540">
    <property type="entry name" value="P-loop containing nucleoside triphosphate hydrolases"/>
    <property type="match status" value="1"/>
</dbReference>
<keyword evidence="3 8" id="KW-0479">Metal-binding</keyword>
<proteinExistence type="inferred from homology"/>
<feature type="binding site" evidence="8">
    <location>
        <position position="29"/>
    </location>
    <ligand>
        <name>[4Fe-4S] cluster</name>
        <dbReference type="ChEBI" id="CHEBI:49883"/>
        <label>1</label>
    </ligand>
</feature>
<dbReference type="AlphaFoldDB" id="A0A8E0VG54"/>
<keyword evidence="5 8" id="KW-0067">ATP-binding</keyword>
<dbReference type="PANTHER" id="PTHR23264:SF19">
    <property type="entry name" value="CYTOSOLIC FE-S CLUSTER ASSEMBLY FACTOR NUBP2"/>
    <property type="match status" value="1"/>
</dbReference>
<dbReference type="GO" id="GO:0005829">
    <property type="term" value="C:cytosol"/>
    <property type="evidence" value="ECO:0007669"/>
    <property type="project" value="TreeGrafter"/>
</dbReference>
<evidence type="ECO:0000256" key="7">
    <source>
        <dbReference type="ARBA" id="ARBA00023014"/>
    </source>
</evidence>
<sequence>MSDIPVNAPDHCPGPQSESAGRISACAGCPNQTACSSGQAKLPLALREPEIILAIQKRLGSIRHRLLILSGKGGVGKSSVSVCLARGLSQHCRNEMPTSEGEADTFRVGLLDLDLCGPSTPCMLGCIGAQVHQSQFGWSPVFISDSLSVMSVGFLLPSPDHPIIWRGPRKNALIRQLLSEVCWNDDDSEELDFLLIDTPPGTSDEHLSAVQYLQAAHCLDGAIIVTTPQEVALSDVRKEISFCQKLSIPILGLVENMTEFICPNCGHSGLVFPPTTGGAASLCSTFSGMVNHGDRSLTNGDTWIPLLGRLPLDPRLARALDEGVCPFELAEINAATDEQSSKGTGNNLRPSDSVMVAYKQFIDSVVEQLMQLKKKKAAVHPTSAVVDAKTGERRATGT</sequence>
<name>A0A8E0VG54_9TREM</name>
<evidence type="ECO:0000256" key="3">
    <source>
        <dbReference type="ARBA" id="ARBA00022723"/>
    </source>
</evidence>
<feature type="binding site" evidence="8">
    <location>
        <position position="12"/>
    </location>
    <ligand>
        <name>[4Fe-4S] cluster</name>
        <dbReference type="ChEBI" id="CHEBI:49883"/>
        <label>1</label>
    </ligand>
</feature>
<keyword evidence="10" id="KW-1185">Reference proteome</keyword>
<dbReference type="InterPro" id="IPR028601">
    <property type="entry name" value="NUBP1/Nbp35"/>
</dbReference>
<keyword evidence="6 8" id="KW-0408">Iron</keyword>
<dbReference type="EMBL" id="LUCM01009736">
    <property type="protein sequence ID" value="KAA0186452.1"/>
    <property type="molecule type" value="Genomic_DNA"/>
</dbReference>
<evidence type="ECO:0000256" key="5">
    <source>
        <dbReference type="ARBA" id="ARBA00022840"/>
    </source>
</evidence>
<keyword evidence="2 8" id="KW-0963">Cytoplasm</keyword>
<evidence type="ECO:0000313" key="9">
    <source>
        <dbReference type="EMBL" id="KAA0186452.1"/>
    </source>
</evidence>
<comment type="function">
    <text evidence="8">Component of the cytosolic iron-sulfur (Fe/S) protein assembly (CIA) machinery. Required for maturation of extramitochondrial Fe-S proteins. The NUBP1-NUBP2 heterotetramer forms a Fe-S scaffold complex, mediating the de novo assembly of an Fe-S cluster and its transfer to target apoproteins.</text>
</comment>
<dbReference type="GO" id="GO:0005524">
    <property type="term" value="F:ATP binding"/>
    <property type="evidence" value="ECO:0007669"/>
    <property type="project" value="UniProtKB-KW"/>
</dbReference>
<dbReference type="InterPro" id="IPR027417">
    <property type="entry name" value="P-loop_NTPase"/>
</dbReference>
<comment type="subunit">
    <text evidence="8">Heterotetramer of 2 NUBP1 and 2 NUBP2 chains.</text>
</comment>
<dbReference type="PANTHER" id="PTHR23264">
    <property type="entry name" value="NUCLEOTIDE-BINDING PROTEIN NBP35 YEAST -RELATED"/>
    <property type="match status" value="1"/>
</dbReference>
<evidence type="ECO:0000256" key="8">
    <source>
        <dbReference type="HAMAP-Rule" id="MF_03038"/>
    </source>
</evidence>
<evidence type="ECO:0000313" key="10">
    <source>
        <dbReference type="Proteomes" id="UP000728185"/>
    </source>
</evidence>
<keyword evidence="4 8" id="KW-0547">Nucleotide-binding</keyword>
<comment type="cofactor">
    <cofactor evidence="8">
        <name>[4Fe-4S] cluster</name>
        <dbReference type="ChEBI" id="CHEBI:49883"/>
    </cofactor>
    <text evidence="8">Binds 4 [4Fe-4S] clusters per heterotetramer. Contains two stable clusters in the N-termini of NUBP1 and two labile, bridging clusters between subunits of the NUBP1-NUBP2 heterotetramer.</text>
</comment>
<comment type="caution">
    <text evidence="9">The sequence shown here is derived from an EMBL/GenBank/DDBJ whole genome shotgun (WGS) entry which is preliminary data.</text>
</comment>
<feature type="binding site" evidence="8">
    <location>
        <position position="26"/>
    </location>
    <ligand>
        <name>[4Fe-4S] cluster</name>
        <dbReference type="ChEBI" id="CHEBI:49883"/>
        <label>1</label>
    </ligand>
</feature>
<dbReference type="HAMAP" id="MF_03038">
    <property type="entry name" value="NUBP1"/>
    <property type="match status" value="1"/>
</dbReference>
<dbReference type="CDD" id="cd02037">
    <property type="entry name" value="Mrp_NBP35"/>
    <property type="match status" value="1"/>
</dbReference>
<protein>
    <recommendedName>
        <fullName evidence="8">Cytosolic Fe-S cluster assembly factor NUBP1 homolog</fullName>
    </recommendedName>
</protein>
<organism evidence="9 10">
    <name type="scientific">Fasciolopsis buskii</name>
    <dbReference type="NCBI Taxonomy" id="27845"/>
    <lineage>
        <taxon>Eukaryota</taxon>
        <taxon>Metazoa</taxon>
        <taxon>Spiralia</taxon>
        <taxon>Lophotrochozoa</taxon>
        <taxon>Platyhelminthes</taxon>
        <taxon>Trematoda</taxon>
        <taxon>Digenea</taxon>
        <taxon>Plagiorchiida</taxon>
        <taxon>Echinostomata</taxon>
        <taxon>Echinostomatoidea</taxon>
        <taxon>Fasciolidae</taxon>
        <taxon>Fasciolopsis</taxon>
    </lineage>
</organism>
<dbReference type="OrthoDB" id="1741334at2759"/>
<evidence type="ECO:0000256" key="6">
    <source>
        <dbReference type="ARBA" id="ARBA00023004"/>
    </source>
</evidence>
<keyword evidence="1 8" id="KW-0004">4Fe-4S</keyword>
<dbReference type="Pfam" id="PF10609">
    <property type="entry name" value="ParA"/>
    <property type="match status" value="1"/>
</dbReference>
<dbReference type="InterPro" id="IPR033756">
    <property type="entry name" value="YlxH/NBP35"/>
</dbReference>
<dbReference type="HAMAP" id="MF_02040">
    <property type="entry name" value="Mrp_NBP35"/>
    <property type="match status" value="1"/>
</dbReference>